<evidence type="ECO:0000313" key="4">
    <source>
        <dbReference type="EMBL" id="PYH81055.1"/>
    </source>
</evidence>
<sequence length="405" mass="44865">MNWSQRFQSATAPGPNQVTPGAVVMAADSAGNIIHSEARGMTSVEPERARPMTVDTPLWIASCTKLLTTIATLQMVEQGKIGLDTEVSRHLLEVGALDILTGFGSDNQPLLRKPTTPITVHHLLTQQSGMTYDFLNPNLRRWREIHGEEMLDWEWPVRERCVTPLVYEPGEGWAYSVSMDWAGKLVERLNGDCRLGDYMQKHIFEPLGMTMVTFRPLEHDRLREQLADTTARSGTGELVSTQPYFRGPNRDPGDDLGGGGLYCTPADYLKVLVSLLANDEKLLGRATVEQMFTPQLKDARALLSVTQDPELGPMVRAGVPSKDWQYGYGGTLHTADVPGICHRGTLSWQGLPNCYWWIDRTSATCGLYMSQLMPAGDPQSMDLAIDFRREIFARVNTGTNGVLGG</sequence>
<dbReference type="PANTHER" id="PTHR43283">
    <property type="entry name" value="BETA-LACTAMASE-RELATED"/>
    <property type="match status" value="1"/>
</dbReference>
<comment type="similarity">
    <text evidence="1">Belongs to the class-A beta-lactamase family.</text>
</comment>
<dbReference type="InterPro" id="IPR012338">
    <property type="entry name" value="Beta-lactam/transpept-like"/>
</dbReference>
<dbReference type="GO" id="GO:0016787">
    <property type="term" value="F:hydrolase activity"/>
    <property type="evidence" value="ECO:0007669"/>
    <property type="project" value="UniProtKB-KW"/>
</dbReference>
<evidence type="ECO:0000256" key="2">
    <source>
        <dbReference type="ARBA" id="ARBA00022801"/>
    </source>
</evidence>
<dbReference type="EMBL" id="KZ821705">
    <property type="protein sequence ID" value="PYH81055.1"/>
    <property type="molecule type" value="Genomic_DNA"/>
</dbReference>
<organism evidence="4 5">
    <name type="scientific">Aspergillus uvarum CBS 121591</name>
    <dbReference type="NCBI Taxonomy" id="1448315"/>
    <lineage>
        <taxon>Eukaryota</taxon>
        <taxon>Fungi</taxon>
        <taxon>Dikarya</taxon>
        <taxon>Ascomycota</taxon>
        <taxon>Pezizomycotina</taxon>
        <taxon>Eurotiomycetes</taxon>
        <taxon>Eurotiomycetidae</taxon>
        <taxon>Eurotiales</taxon>
        <taxon>Aspergillaceae</taxon>
        <taxon>Aspergillus</taxon>
        <taxon>Aspergillus subgen. Circumdati</taxon>
    </lineage>
</organism>
<dbReference type="Gene3D" id="3.40.710.10">
    <property type="entry name" value="DD-peptidase/beta-lactamase superfamily"/>
    <property type="match status" value="1"/>
</dbReference>
<name>A0A319C6T4_9EURO</name>
<dbReference type="Proteomes" id="UP000248340">
    <property type="component" value="Unassembled WGS sequence"/>
</dbReference>
<reference evidence="4 5" key="1">
    <citation type="submission" date="2016-12" db="EMBL/GenBank/DDBJ databases">
        <title>The genomes of Aspergillus section Nigri reveals drivers in fungal speciation.</title>
        <authorList>
            <consortium name="DOE Joint Genome Institute"/>
            <person name="Vesth T.C."/>
            <person name="Nybo J."/>
            <person name="Theobald S."/>
            <person name="Brandl J."/>
            <person name="Frisvad J.C."/>
            <person name="Nielsen K.F."/>
            <person name="Lyhne E.K."/>
            <person name="Kogle M.E."/>
            <person name="Kuo A."/>
            <person name="Riley R."/>
            <person name="Clum A."/>
            <person name="Nolan M."/>
            <person name="Lipzen A."/>
            <person name="Salamov A."/>
            <person name="Henrissat B."/>
            <person name="Wiebenga A."/>
            <person name="De Vries R.P."/>
            <person name="Grigoriev I.V."/>
            <person name="Mortensen U.H."/>
            <person name="Andersen M.R."/>
            <person name="Baker S.E."/>
        </authorList>
    </citation>
    <scope>NUCLEOTIDE SEQUENCE [LARGE SCALE GENOMIC DNA]</scope>
    <source>
        <strain evidence="4 5">CBS 121591</strain>
    </source>
</reference>
<keyword evidence="2" id="KW-0378">Hydrolase</keyword>
<proteinExistence type="inferred from homology"/>
<evidence type="ECO:0000256" key="1">
    <source>
        <dbReference type="ARBA" id="ARBA00009009"/>
    </source>
</evidence>
<dbReference type="InterPro" id="IPR050789">
    <property type="entry name" value="Diverse_Enzym_Activities"/>
</dbReference>
<evidence type="ECO:0000259" key="3">
    <source>
        <dbReference type="Pfam" id="PF00144"/>
    </source>
</evidence>
<dbReference type="OrthoDB" id="428260at2759"/>
<dbReference type="SUPFAM" id="SSF56601">
    <property type="entry name" value="beta-lactamase/transpeptidase-like"/>
    <property type="match status" value="1"/>
</dbReference>
<dbReference type="PANTHER" id="PTHR43283:SF17">
    <property type="entry name" value="(LOVD), PUTATIVE (AFU_ORTHOLOGUE AFUA_5G00920)-RELATED"/>
    <property type="match status" value="1"/>
</dbReference>
<accession>A0A319C6T4</accession>
<keyword evidence="5" id="KW-1185">Reference proteome</keyword>
<feature type="domain" description="Beta-lactamase-related" evidence="3">
    <location>
        <begin position="17"/>
        <end position="382"/>
    </location>
</feature>
<dbReference type="GeneID" id="37140816"/>
<dbReference type="VEuPathDB" id="FungiDB:BO82DRAFT_384045"/>
<dbReference type="Pfam" id="PF00144">
    <property type="entry name" value="Beta-lactamase"/>
    <property type="match status" value="1"/>
</dbReference>
<dbReference type="RefSeq" id="XP_025491255.1">
    <property type="nucleotide sequence ID" value="XM_025638074.1"/>
</dbReference>
<protein>
    <submittedName>
        <fullName evidence="4">Putative penicillin-binding protein</fullName>
    </submittedName>
</protein>
<evidence type="ECO:0000313" key="5">
    <source>
        <dbReference type="Proteomes" id="UP000248340"/>
    </source>
</evidence>
<dbReference type="AlphaFoldDB" id="A0A319C6T4"/>
<dbReference type="STRING" id="1448315.A0A319C6T4"/>
<gene>
    <name evidence="4" type="ORF">BO82DRAFT_384045</name>
</gene>
<dbReference type="InterPro" id="IPR001466">
    <property type="entry name" value="Beta-lactam-related"/>
</dbReference>